<accession>A0A7C5LC96</accession>
<dbReference type="EMBL" id="DRWN01000027">
    <property type="protein sequence ID" value="HHK68239.1"/>
    <property type="molecule type" value="Genomic_DNA"/>
</dbReference>
<gene>
    <name evidence="1" type="ORF">ENM11_03665</name>
</gene>
<evidence type="ECO:0000313" key="1">
    <source>
        <dbReference type="EMBL" id="HHK68239.1"/>
    </source>
</evidence>
<sequence length="157" mass="18098">MGDLITEEIISLIESHDVVGLATHRHYPRERIIYSRFGRCGFAIDVVKMEKGSRRTYSVLVEAEAEAAGDHVEDFLRFPGKIRYFLSVDERGGKTIKVKNDTYKDASDLFSRVERVRQVFYRVYHSLKQKHREEITKVGEEIFHAVGLTADELHLGV</sequence>
<proteinExistence type="predicted"/>
<name>A0A7C5LC96_CALS0</name>
<reference evidence="1" key="1">
    <citation type="journal article" date="2020" name="mSystems">
        <title>Genome- and Community-Level Interaction Insights into Carbon Utilization and Element Cycling Functions of Hydrothermarchaeota in Hydrothermal Sediment.</title>
        <authorList>
            <person name="Zhou Z."/>
            <person name="Liu Y."/>
            <person name="Xu W."/>
            <person name="Pan J."/>
            <person name="Luo Z.H."/>
            <person name="Li M."/>
        </authorList>
    </citation>
    <scope>NUCLEOTIDE SEQUENCE [LARGE SCALE GENOMIC DNA]</scope>
    <source>
        <strain evidence="1">SpSt-1056</strain>
    </source>
</reference>
<organism evidence="1">
    <name type="scientific">Caldiarchaeum subterraneum</name>
    <dbReference type="NCBI Taxonomy" id="311458"/>
    <lineage>
        <taxon>Archaea</taxon>
        <taxon>Nitrososphaerota</taxon>
        <taxon>Candidatus Caldarchaeales</taxon>
        <taxon>Candidatus Caldarchaeaceae</taxon>
        <taxon>Candidatus Caldarchaeum</taxon>
    </lineage>
</organism>
<dbReference type="AlphaFoldDB" id="A0A7C5LC96"/>
<protein>
    <submittedName>
        <fullName evidence="1">Uncharacterized protein</fullName>
    </submittedName>
</protein>
<comment type="caution">
    <text evidence="1">The sequence shown here is derived from an EMBL/GenBank/DDBJ whole genome shotgun (WGS) entry which is preliminary data.</text>
</comment>